<name>A0ABQ4BMG4_9ACTN</name>
<evidence type="ECO:0000313" key="2">
    <source>
        <dbReference type="Proteomes" id="UP000624709"/>
    </source>
</evidence>
<evidence type="ECO:0000313" key="1">
    <source>
        <dbReference type="EMBL" id="GIE71867.1"/>
    </source>
</evidence>
<keyword evidence="2" id="KW-1185">Reference proteome</keyword>
<dbReference type="EMBL" id="BOMS01000134">
    <property type="protein sequence ID" value="GIE71867.1"/>
    <property type="molecule type" value="Genomic_DNA"/>
</dbReference>
<gene>
    <name evidence="1" type="ORF">Apa02nite_079750</name>
</gene>
<proteinExistence type="predicted"/>
<protein>
    <submittedName>
        <fullName evidence="1">Uncharacterized protein</fullName>
    </submittedName>
</protein>
<comment type="caution">
    <text evidence="1">The sequence shown here is derived from an EMBL/GenBank/DDBJ whole genome shotgun (WGS) entry which is preliminary data.</text>
</comment>
<reference evidence="1 2" key="1">
    <citation type="submission" date="2021-01" db="EMBL/GenBank/DDBJ databases">
        <title>Whole genome shotgun sequence of Actinoplanes palleronii NBRC 14916.</title>
        <authorList>
            <person name="Komaki H."/>
            <person name="Tamura T."/>
        </authorList>
    </citation>
    <scope>NUCLEOTIDE SEQUENCE [LARGE SCALE GENOMIC DNA]</scope>
    <source>
        <strain evidence="1 2">NBRC 14916</strain>
    </source>
</reference>
<accession>A0ABQ4BMG4</accession>
<dbReference type="Proteomes" id="UP000624709">
    <property type="component" value="Unassembled WGS sequence"/>
</dbReference>
<sequence length="106" mass="11739">MDPKDEVLAACRRAVLYGRRWRVYSTPVPAPDLVWIYTIREAQLREAETATLGFTSALEALRSLGNKAVCLGYAVGADNPPYHFQLFLNHDSTAVVACLGFALPDR</sequence>
<organism evidence="1 2">
    <name type="scientific">Actinoplanes palleronii</name>
    <dbReference type="NCBI Taxonomy" id="113570"/>
    <lineage>
        <taxon>Bacteria</taxon>
        <taxon>Bacillati</taxon>
        <taxon>Actinomycetota</taxon>
        <taxon>Actinomycetes</taxon>
        <taxon>Micromonosporales</taxon>
        <taxon>Micromonosporaceae</taxon>
        <taxon>Actinoplanes</taxon>
    </lineage>
</organism>